<accession>A0ABQ4QPW6</accession>
<dbReference type="CDD" id="cd04186">
    <property type="entry name" value="GT_2_like_c"/>
    <property type="match status" value="1"/>
</dbReference>
<dbReference type="Gene3D" id="3.90.550.10">
    <property type="entry name" value="Spore Coat Polysaccharide Biosynthesis Protein SpsA, Chain A"/>
    <property type="match status" value="1"/>
</dbReference>
<dbReference type="EMBL" id="BPQG01000100">
    <property type="protein sequence ID" value="GJD46925.1"/>
    <property type="molecule type" value="Genomic_DNA"/>
</dbReference>
<comment type="caution">
    <text evidence="2">The sequence shown here is derived from an EMBL/GenBank/DDBJ whole genome shotgun (WGS) entry which is preliminary data.</text>
</comment>
<evidence type="ECO:0000313" key="3">
    <source>
        <dbReference type="Proteomes" id="UP001055117"/>
    </source>
</evidence>
<dbReference type="PANTHER" id="PTHR43179:SF7">
    <property type="entry name" value="RHAMNOSYLTRANSFERASE WBBL"/>
    <property type="match status" value="1"/>
</dbReference>
<proteinExistence type="predicted"/>
<sequence length="1056" mass="115041">MFDAEWYRATYPELAGFGPGPLAHFCEYGLHEHRDPGPNFDTRRYLDAVPAAGTGPLPPFLHAIEAGEAETGCPVWLRKDDASLLYLIRTSGLFDDAWYLDTYPDVAKSGWDPLAHYREYGAAELRDPGPAFDTEHYALTYPNYHENFPSPLVHYLRLGLRRGYHPTGVSRYGRWLAEHDALNAVDLERIAAEPARSSVHVVLVASRDGASGIAAILCDLTDQAGAPWRATLLRGPDMDEASWQTVVAQTAAEPRIVCIAAATDALAGLVDGDIVLLATGASRLRPHACHAFAAALDHCAAYAAYSDHDRIDAAGTRHAPVFTPDMSPVLMQQVPYAGAVIVLRIVPPTREPLKRAMDLLWDPDMAWAELLLGLDPARVIRIPLILHHRAVDAAVPPSRTNQPVLDPLRTAAPVFHWPPEPLPTVLIVIPTRDRSALLRACIDSIWTLTDYPSERYRIVVVDNDSSESDTAIYFAEVATNERVVVVVSPGSFNFAQICNVGAAGATADILVFLNNDTTVRQPNWLRLLAGHATRLETGAVGARLLYPDDTVQHGGVVLGIESIGAHDHLYLSNTIAHKIDVTREISAVTGACLAIRRSVFERIGGFDPLLQVDFNDVDLCCTASKSGYRNIYIAEALLYHHESVSRGTLSTPAKRGRSVREAIRVRRRHAAVIRDDPFYNPNLSREKIGRLAVPPRVVPPWRRPPSGVRRVLLLSAGGGIGRWVADQAAFLTARGFEVILGGPDREDVTAGPDRRRVRLADPAEAAVFATREGVDAVIAHTAPFFAVTQHLGRRPLVYCVDHGDAPPGSGPDRDARTDAILDKRYHAALARRVFSTSPSARDALFGQETVLLAHDRPAGAAWSEAWAVRRPALREKFGFTGRFVVINLFGMDAGDARDDGIEDFVALATEYPFTDPALKVRPLFVAASRGPVACPDEPTDLVTFASLGDADLFDLLAASDLYLTPQRRQGVACGIALALAMGLPVVASEIAAHRAYPLEIAADLPGLYRLIMPHAESWRAGTVHRTAVLMPGADPLAVLADTIALDLDRDIAEHWI</sequence>
<dbReference type="Pfam" id="PF00535">
    <property type="entry name" value="Glycos_transf_2"/>
    <property type="match status" value="1"/>
</dbReference>
<name>A0ABQ4QPW6_9HYPH</name>
<dbReference type="InterPro" id="IPR001173">
    <property type="entry name" value="Glyco_trans_2-like"/>
</dbReference>
<feature type="domain" description="Glycosyltransferase 2-like" evidence="1">
    <location>
        <begin position="427"/>
        <end position="603"/>
    </location>
</feature>
<protein>
    <recommendedName>
        <fullName evidence="1">Glycosyltransferase 2-like domain-containing protein</fullName>
    </recommendedName>
</protein>
<evidence type="ECO:0000259" key="1">
    <source>
        <dbReference type="Pfam" id="PF00535"/>
    </source>
</evidence>
<dbReference type="Proteomes" id="UP001055117">
    <property type="component" value="Unassembled WGS sequence"/>
</dbReference>
<gene>
    <name evidence="2" type="ORF">AFCDBAGC_4810</name>
</gene>
<keyword evidence="3" id="KW-1185">Reference proteome</keyword>
<organism evidence="2 3">
    <name type="scientific">Methylobacterium cerastii</name>
    <dbReference type="NCBI Taxonomy" id="932741"/>
    <lineage>
        <taxon>Bacteria</taxon>
        <taxon>Pseudomonadati</taxon>
        <taxon>Pseudomonadota</taxon>
        <taxon>Alphaproteobacteria</taxon>
        <taxon>Hyphomicrobiales</taxon>
        <taxon>Methylobacteriaceae</taxon>
        <taxon>Methylobacterium</taxon>
    </lineage>
</organism>
<dbReference type="PANTHER" id="PTHR43179">
    <property type="entry name" value="RHAMNOSYLTRANSFERASE WBBL"/>
    <property type="match status" value="1"/>
</dbReference>
<dbReference type="Gene3D" id="3.40.50.2000">
    <property type="entry name" value="Glycogen Phosphorylase B"/>
    <property type="match status" value="2"/>
</dbReference>
<reference evidence="2 3" key="1">
    <citation type="journal article" date="2021" name="Front. Microbiol.">
        <title>Comprehensive Comparative Genomics and Phenotyping of Methylobacterium Species.</title>
        <authorList>
            <person name="Alessa O."/>
            <person name="Ogura Y."/>
            <person name="Fujitani Y."/>
            <person name="Takami H."/>
            <person name="Hayashi T."/>
            <person name="Sahin N."/>
            <person name="Tani A."/>
        </authorList>
    </citation>
    <scope>NUCLEOTIDE SEQUENCE [LARGE SCALE GENOMIC DNA]</scope>
    <source>
        <strain evidence="2 3">DSM 23679</strain>
    </source>
</reference>
<dbReference type="SUPFAM" id="SSF53448">
    <property type="entry name" value="Nucleotide-diphospho-sugar transferases"/>
    <property type="match status" value="1"/>
</dbReference>
<dbReference type="SUPFAM" id="SSF53756">
    <property type="entry name" value="UDP-Glycosyltransferase/glycogen phosphorylase"/>
    <property type="match status" value="1"/>
</dbReference>
<dbReference type="InterPro" id="IPR029044">
    <property type="entry name" value="Nucleotide-diphossugar_trans"/>
</dbReference>
<evidence type="ECO:0000313" key="2">
    <source>
        <dbReference type="EMBL" id="GJD46925.1"/>
    </source>
</evidence>